<dbReference type="InterPro" id="IPR011990">
    <property type="entry name" value="TPR-like_helical_dom_sf"/>
</dbReference>
<evidence type="ECO:0000313" key="3">
    <source>
        <dbReference type="Proteomes" id="UP000461409"/>
    </source>
</evidence>
<dbReference type="Proteomes" id="UP000461409">
    <property type="component" value="Unassembled WGS sequence"/>
</dbReference>
<feature type="region of interest" description="Disordered" evidence="1">
    <location>
        <begin position="212"/>
        <end position="232"/>
    </location>
</feature>
<comment type="caution">
    <text evidence="2">The sequence shown here is derived from an EMBL/GenBank/DDBJ whole genome shotgun (WGS) entry which is preliminary data.</text>
</comment>
<proteinExistence type="predicted"/>
<reference evidence="2 3" key="1">
    <citation type="submission" date="2019-12" db="EMBL/GenBank/DDBJ databases">
        <authorList>
            <person name="Lee S.D."/>
        </authorList>
    </citation>
    <scope>NUCLEOTIDE SEQUENCE [LARGE SCALE GENOMIC DNA]</scope>
    <source>
        <strain evidence="2 3">GH3-10</strain>
    </source>
</reference>
<dbReference type="RefSeq" id="WP_160487003.1">
    <property type="nucleotide sequence ID" value="NZ_WUBR01000004.1"/>
</dbReference>
<evidence type="ECO:0000313" key="2">
    <source>
        <dbReference type="EMBL" id="MWV29337.1"/>
    </source>
</evidence>
<reference evidence="2 3" key="2">
    <citation type="submission" date="2020-02" db="EMBL/GenBank/DDBJ databases">
        <title>Erythrobacter dongmakensis sp. nov., isolated from a tidal mudflat.</title>
        <authorList>
            <person name="Kim I.S."/>
        </authorList>
    </citation>
    <scope>NUCLEOTIDE SEQUENCE [LARGE SCALE GENOMIC DNA]</scope>
    <source>
        <strain evidence="2 3">GH3-10</strain>
    </source>
</reference>
<accession>A0A844XFS9</accession>
<organism evidence="2 3">
    <name type="scientific">Aurantiacibacter rhizosphaerae</name>
    <dbReference type="NCBI Taxonomy" id="2691582"/>
    <lineage>
        <taxon>Bacteria</taxon>
        <taxon>Pseudomonadati</taxon>
        <taxon>Pseudomonadota</taxon>
        <taxon>Alphaproteobacteria</taxon>
        <taxon>Sphingomonadales</taxon>
        <taxon>Erythrobacteraceae</taxon>
        <taxon>Aurantiacibacter</taxon>
    </lineage>
</organism>
<dbReference type="SUPFAM" id="SSF48452">
    <property type="entry name" value="TPR-like"/>
    <property type="match status" value="1"/>
</dbReference>
<keyword evidence="3" id="KW-1185">Reference proteome</keyword>
<evidence type="ECO:0000256" key="1">
    <source>
        <dbReference type="SAM" id="MobiDB-lite"/>
    </source>
</evidence>
<dbReference type="AlphaFoldDB" id="A0A844XFS9"/>
<gene>
    <name evidence="2" type="ORF">GRF63_15645</name>
</gene>
<dbReference type="Gene3D" id="1.25.40.10">
    <property type="entry name" value="Tetratricopeptide repeat domain"/>
    <property type="match status" value="1"/>
</dbReference>
<protein>
    <submittedName>
        <fullName evidence="2">Cytochrome C biosynthesis protein</fullName>
    </submittedName>
</protein>
<sequence>MTWIAVIVLALIAFAIAAFGFGLARGLWTSLAAALGFGLAGYALQASPDMPSSPTSASNTAQSQEINVVDARQEFVSQADKSGSNILITADAWARRGRYAEAAQMLAGITRADPKDFEAWLAQGIALAEHADGALTPASVYAFQQASNLKPANLAPGYFLGVSLVRQGRLLEARQVWLETLQNGAEDAEGREGLENRLARLDSLLVALQAGQQPIPAPAAPEQVSVPPQDAQ</sequence>
<dbReference type="EMBL" id="WUBR01000004">
    <property type="protein sequence ID" value="MWV29337.1"/>
    <property type="molecule type" value="Genomic_DNA"/>
</dbReference>
<name>A0A844XFS9_9SPHN</name>